<evidence type="ECO:0000313" key="1">
    <source>
        <dbReference type="EMBL" id="KPU61959.1"/>
    </source>
</evidence>
<sequence length="91" mass="9850">MITAAQSHGPVYVNKILGIGGAYTFGNELSNTLFQRKALVHHLASDTISTLNMSSGKYVSHGPFPISVFLDGWATIHVINHDTGCFKPHVN</sequence>
<gene>
    <name evidence="1" type="ORF">AN403_6060</name>
</gene>
<reference evidence="1 2" key="1">
    <citation type="submission" date="2015-09" db="EMBL/GenBank/DDBJ databases">
        <authorList>
            <person name="Jackson K.R."/>
            <person name="Lunt B.L."/>
            <person name="Fisher J.N.B."/>
            <person name="Gardner A.V."/>
            <person name="Bailey M.E."/>
            <person name="Deus L.M."/>
            <person name="Earl A.S."/>
            <person name="Gibby P.D."/>
            <person name="Hartmann K.A."/>
            <person name="Liu J.E."/>
            <person name="Manci A.M."/>
            <person name="Nielsen D.A."/>
            <person name="Solomon M.B."/>
            <person name="Breakwell D.P."/>
            <person name="Burnett S.H."/>
            <person name="Grose J.H."/>
        </authorList>
    </citation>
    <scope>NUCLEOTIDE SEQUENCE [LARGE SCALE GENOMIC DNA]</scope>
    <source>
        <strain evidence="1 2">S613</strain>
    </source>
</reference>
<dbReference type="EMBL" id="LJXB01000040">
    <property type="protein sequence ID" value="KPU61959.1"/>
    <property type="molecule type" value="Genomic_DNA"/>
</dbReference>
<organism evidence="1 2">
    <name type="scientific">Pseudomonas fluorescens</name>
    <dbReference type="NCBI Taxonomy" id="294"/>
    <lineage>
        <taxon>Bacteria</taxon>
        <taxon>Pseudomonadati</taxon>
        <taxon>Pseudomonadota</taxon>
        <taxon>Gammaproteobacteria</taxon>
        <taxon>Pseudomonadales</taxon>
        <taxon>Pseudomonadaceae</taxon>
        <taxon>Pseudomonas</taxon>
    </lineage>
</organism>
<dbReference type="AlphaFoldDB" id="A0A0P8XN47"/>
<evidence type="ECO:0000313" key="2">
    <source>
        <dbReference type="Proteomes" id="UP000050349"/>
    </source>
</evidence>
<name>A0A0P8XN47_PSEFL</name>
<accession>A0A0P8XN47</accession>
<protein>
    <submittedName>
        <fullName evidence="1">Uncharacterized protein</fullName>
    </submittedName>
</protein>
<proteinExistence type="predicted"/>
<dbReference type="Proteomes" id="UP000050349">
    <property type="component" value="Unassembled WGS sequence"/>
</dbReference>
<comment type="caution">
    <text evidence="1">The sequence shown here is derived from an EMBL/GenBank/DDBJ whole genome shotgun (WGS) entry which is preliminary data.</text>
</comment>